<feature type="compositionally biased region" description="Polar residues" evidence="5">
    <location>
        <begin position="215"/>
        <end position="224"/>
    </location>
</feature>
<feature type="signal peptide" evidence="6">
    <location>
        <begin position="1"/>
        <end position="28"/>
    </location>
</feature>
<dbReference type="PANTHER" id="PTHR48059:SF30">
    <property type="entry name" value="OS06G0587000 PROTEIN"/>
    <property type="match status" value="1"/>
</dbReference>
<comment type="similarity">
    <text evidence="4">Belongs to the polygalacturonase-inhibiting protein family.</text>
</comment>
<feature type="domain" description="Leucine-rich repeat-containing N-terminal plant-type" evidence="7">
    <location>
        <begin position="33"/>
        <end position="64"/>
    </location>
</feature>
<evidence type="ECO:0000256" key="6">
    <source>
        <dbReference type="SAM" id="SignalP"/>
    </source>
</evidence>
<dbReference type="PANTHER" id="PTHR48059">
    <property type="entry name" value="POLYGALACTURONASE INHIBITOR 1"/>
    <property type="match status" value="1"/>
</dbReference>
<keyword evidence="2" id="KW-0433">Leucine-rich repeat</keyword>
<gene>
    <name evidence="8" type="ORF">KC19_3G232800</name>
</gene>
<name>A0A8T0IP52_CERPU</name>
<dbReference type="InterPro" id="IPR032675">
    <property type="entry name" value="LRR_dom_sf"/>
</dbReference>
<organism evidence="8 9">
    <name type="scientific">Ceratodon purpureus</name>
    <name type="common">Fire moss</name>
    <name type="synonym">Dicranum purpureum</name>
    <dbReference type="NCBI Taxonomy" id="3225"/>
    <lineage>
        <taxon>Eukaryota</taxon>
        <taxon>Viridiplantae</taxon>
        <taxon>Streptophyta</taxon>
        <taxon>Embryophyta</taxon>
        <taxon>Bryophyta</taxon>
        <taxon>Bryophytina</taxon>
        <taxon>Bryopsida</taxon>
        <taxon>Dicranidae</taxon>
        <taxon>Pseudoditrichales</taxon>
        <taxon>Ditrichaceae</taxon>
        <taxon>Ceratodon</taxon>
    </lineage>
</organism>
<evidence type="ECO:0000256" key="3">
    <source>
        <dbReference type="ARBA" id="ARBA00022737"/>
    </source>
</evidence>
<feature type="region of interest" description="Disordered" evidence="5">
    <location>
        <begin position="215"/>
        <end position="235"/>
    </location>
</feature>
<evidence type="ECO:0000256" key="1">
    <source>
        <dbReference type="ARBA" id="ARBA00004196"/>
    </source>
</evidence>
<proteinExistence type="inferred from homology"/>
<keyword evidence="6" id="KW-0732">Signal</keyword>
<dbReference type="Pfam" id="PF08263">
    <property type="entry name" value="LRRNT_2"/>
    <property type="match status" value="1"/>
</dbReference>
<dbReference type="InterPro" id="IPR013210">
    <property type="entry name" value="LRR_N_plant-typ"/>
</dbReference>
<evidence type="ECO:0000259" key="7">
    <source>
        <dbReference type="Pfam" id="PF08263"/>
    </source>
</evidence>
<reference evidence="8" key="1">
    <citation type="submission" date="2020-06" db="EMBL/GenBank/DDBJ databases">
        <title>WGS assembly of Ceratodon purpureus strain R40.</title>
        <authorList>
            <person name="Carey S.B."/>
            <person name="Jenkins J."/>
            <person name="Shu S."/>
            <person name="Lovell J.T."/>
            <person name="Sreedasyam A."/>
            <person name="Maumus F."/>
            <person name="Tiley G.P."/>
            <person name="Fernandez-Pozo N."/>
            <person name="Barry K."/>
            <person name="Chen C."/>
            <person name="Wang M."/>
            <person name="Lipzen A."/>
            <person name="Daum C."/>
            <person name="Saski C.A."/>
            <person name="Payton A.C."/>
            <person name="Mcbreen J.C."/>
            <person name="Conrad R.E."/>
            <person name="Kollar L.M."/>
            <person name="Olsson S."/>
            <person name="Huttunen S."/>
            <person name="Landis J.B."/>
            <person name="Wickett N.J."/>
            <person name="Johnson M.G."/>
            <person name="Rensing S.A."/>
            <person name="Grimwood J."/>
            <person name="Schmutz J."/>
            <person name="Mcdaniel S.F."/>
        </authorList>
    </citation>
    <scope>NUCLEOTIDE SEQUENCE</scope>
    <source>
        <strain evidence="8">R40</strain>
    </source>
</reference>
<dbReference type="Proteomes" id="UP000822688">
    <property type="component" value="Chromosome 3"/>
</dbReference>
<dbReference type="SUPFAM" id="SSF52058">
    <property type="entry name" value="L domain-like"/>
    <property type="match status" value="1"/>
</dbReference>
<comment type="caution">
    <text evidence="8">The sequence shown here is derived from an EMBL/GenBank/DDBJ whole genome shotgun (WGS) entry which is preliminary data.</text>
</comment>
<dbReference type="EMBL" id="CM026423">
    <property type="protein sequence ID" value="KAG0584769.1"/>
    <property type="molecule type" value="Genomic_DNA"/>
</dbReference>
<evidence type="ECO:0000313" key="9">
    <source>
        <dbReference type="Proteomes" id="UP000822688"/>
    </source>
</evidence>
<accession>A0A8T0IP52</accession>
<dbReference type="Pfam" id="PF00560">
    <property type="entry name" value="LRR_1"/>
    <property type="match status" value="2"/>
</dbReference>
<protein>
    <recommendedName>
        <fullName evidence="7">Leucine-rich repeat-containing N-terminal plant-type domain-containing protein</fullName>
    </recommendedName>
</protein>
<evidence type="ECO:0000256" key="4">
    <source>
        <dbReference type="ARBA" id="ARBA00038043"/>
    </source>
</evidence>
<keyword evidence="3" id="KW-0677">Repeat</keyword>
<evidence type="ECO:0000256" key="5">
    <source>
        <dbReference type="SAM" id="MobiDB-lite"/>
    </source>
</evidence>
<dbReference type="InterPro" id="IPR001611">
    <property type="entry name" value="Leu-rich_rpt"/>
</dbReference>
<dbReference type="AlphaFoldDB" id="A0A8T0IP52"/>
<comment type="subcellular location">
    <subcellularLocation>
        <location evidence="1">Cell envelope</location>
    </subcellularLocation>
</comment>
<evidence type="ECO:0000313" key="8">
    <source>
        <dbReference type="EMBL" id="KAG0584769.1"/>
    </source>
</evidence>
<sequence length="235" mass="25021">MVQAMAGVKLLVLLLVAVFLGHFTAVSAICAAGDRDALLQFKSELADPYGVLSDWDTNPDCCTWLQTRQYRMTTCNSAGRVTSLTMGTGLEYKPGPVYYKVSGGVYGVSLSKLTYLQKLDLRTIYSGDALISTTWAALTQLSNLTLDVKVAGPLPPQVVKAWPLKYLVLTNNDLNGTLPVELCKSSLKTLGVSGNNFSGKIPSCLSRFPASSFNDSSTGPSGNQGLCGAPLQPCP</sequence>
<dbReference type="InterPro" id="IPR051848">
    <property type="entry name" value="PGIP"/>
</dbReference>
<keyword evidence="9" id="KW-1185">Reference proteome</keyword>
<evidence type="ECO:0000256" key="2">
    <source>
        <dbReference type="ARBA" id="ARBA00022614"/>
    </source>
</evidence>
<feature type="chain" id="PRO_5035727795" description="Leucine-rich repeat-containing N-terminal plant-type domain-containing protein" evidence="6">
    <location>
        <begin position="29"/>
        <end position="235"/>
    </location>
</feature>
<dbReference type="Gene3D" id="3.80.10.10">
    <property type="entry name" value="Ribonuclease Inhibitor"/>
    <property type="match status" value="1"/>
</dbReference>